<comment type="subunit">
    <text evidence="4">Part of the SecDF-YidC-YajC translocase complex. The SecDF-YidC-YajC translocase forms a supercomplex with SecYEG, called the holo-translocon (HTL).</text>
</comment>
<keyword evidence="10 13" id="KW-1133">Transmembrane helix</keyword>
<evidence type="ECO:0000256" key="11">
    <source>
        <dbReference type="ARBA" id="ARBA00023010"/>
    </source>
</evidence>
<dbReference type="Pfam" id="PF02699">
    <property type="entry name" value="YajC"/>
    <property type="match status" value="1"/>
</dbReference>
<keyword evidence="7" id="KW-1003">Cell membrane</keyword>
<evidence type="ECO:0000256" key="12">
    <source>
        <dbReference type="ARBA" id="ARBA00023136"/>
    </source>
</evidence>
<dbReference type="InterPro" id="IPR003849">
    <property type="entry name" value="Preprotein_translocase_YajC"/>
</dbReference>
<keyword evidence="15" id="KW-1185">Reference proteome</keyword>
<dbReference type="GO" id="GO:0005886">
    <property type="term" value="C:plasma membrane"/>
    <property type="evidence" value="ECO:0007669"/>
    <property type="project" value="UniProtKB-SubCell"/>
</dbReference>
<evidence type="ECO:0000256" key="13">
    <source>
        <dbReference type="SAM" id="Phobius"/>
    </source>
</evidence>
<keyword evidence="6" id="KW-0813">Transport</keyword>
<reference evidence="14" key="1">
    <citation type="submission" date="2021-06" db="EMBL/GenBank/DDBJ databases">
        <title>Direct submission.</title>
        <authorList>
            <person name="Lee C.-S."/>
            <person name="Jin L."/>
        </authorList>
    </citation>
    <scope>NUCLEOTIDE SEQUENCE</scope>
    <source>
        <strain evidence="14">Con5</strain>
    </source>
</reference>
<evidence type="ECO:0000256" key="1">
    <source>
        <dbReference type="ARBA" id="ARBA00002061"/>
    </source>
</evidence>
<evidence type="ECO:0000256" key="9">
    <source>
        <dbReference type="ARBA" id="ARBA00022927"/>
    </source>
</evidence>
<evidence type="ECO:0000313" key="14">
    <source>
        <dbReference type="EMBL" id="QWK90774.1"/>
    </source>
</evidence>
<dbReference type="KEGG" id="gfu:KM031_02340"/>
<dbReference type="NCBIfam" id="TIGR00739">
    <property type="entry name" value="yajC"/>
    <property type="match status" value="1"/>
</dbReference>
<organism evidence="14 15">
    <name type="scientific">Gemmobacter fulvus</name>
    <dbReference type="NCBI Taxonomy" id="2840474"/>
    <lineage>
        <taxon>Bacteria</taxon>
        <taxon>Pseudomonadati</taxon>
        <taxon>Pseudomonadota</taxon>
        <taxon>Alphaproteobacteria</taxon>
        <taxon>Rhodobacterales</taxon>
        <taxon>Paracoccaceae</taxon>
        <taxon>Gemmobacter</taxon>
    </lineage>
</organism>
<dbReference type="RefSeq" id="WP_215507893.1">
    <property type="nucleotide sequence ID" value="NZ_CP076361.1"/>
</dbReference>
<evidence type="ECO:0000256" key="3">
    <source>
        <dbReference type="ARBA" id="ARBA00006742"/>
    </source>
</evidence>
<gene>
    <name evidence="14" type="primary">yajC</name>
    <name evidence="14" type="ORF">KM031_02340</name>
</gene>
<dbReference type="SMART" id="SM01323">
    <property type="entry name" value="YajC"/>
    <property type="match status" value="1"/>
</dbReference>
<dbReference type="EMBL" id="CP076361">
    <property type="protein sequence ID" value="QWK90774.1"/>
    <property type="molecule type" value="Genomic_DNA"/>
</dbReference>
<comment type="subcellular location">
    <subcellularLocation>
        <location evidence="2">Cell membrane</location>
        <topology evidence="2">Single-pass membrane protein</topology>
    </subcellularLocation>
</comment>
<keyword evidence="12 13" id="KW-0472">Membrane</keyword>
<comment type="similarity">
    <text evidence="3">Belongs to the YajC family.</text>
</comment>
<name>A0A975P6J6_9RHOB</name>
<keyword evidence="9" id="KW-0653">Protein transport</keyword>
<keyword evidence="8 13" id="KW-0812">Transmembrane</keyword>
<keyword evidence="11" id="KW-0811">Translocation</keyword>
<proteinExistence type="inferred from homology"/>
<accession>A0A975P6J6</accession>
<evidence type="ECO:0000256" key="7">
    <source>
        <dbReference type="ARBA" id="ARBA00022475"/>
    </source>
</evidence>
<evidence type="ECO:0000313" key="15">
    <source>
        <dbReference type="Proteomes" id="UP000679352"/>
    </source>
</evidence>
<dbReference type="GO" id="GO:0015031">
    <property type="term" value="P:protein transport"/>
    <property type="evidence" value="ECO:0007669"/>
    <property type="project" value="UniProtKB-KW"/>
</dbReference>
<evidence type="ECO:0000256" key="2">
    <source>
        <dbReference type="ARBA" id="ARBA00004162"/>
    </source>
</evidence>
<dbReference type="AlphaFoldDB" id="A0A975P6J6"/>
<sequence length="109" mass="11723">MFATPAFAQAAGAGGAASAFTSFVPLILIFAIMYFLLIRPQQKKVKEHKAMVEQLRRGDQVLTQGGILGKVVKVHEDGILEVEIAEGVKVRTPRSTIAQVMSKTEPATA</sequence>
<evidence type="ECO:0000256" key="8">
    <source>
        <dbReference type="ARBA" id="ARBA00022692"/>
    </source>
</evidence>
<comment type="function">
    <text evidence="1">The SecYEG-SecDF-YajC-YidC holo-translocon (HTL) protein secretase/insertase is a supercomplex required for protein secretion, insertion of proteins into membranes, and assembly of membrane protein complexes. While the SecYEG complex is essential for assembly of a number of proteins and complexes, the SecDF-YajC-YidC subcomplex facilitates these functions.</text>
</comment>
<dbReference type="PANTHER" id="PTHR33909">
    <property type="entry name" value="SEC TRANSLOCON ACCESSORY COMPLEX SUBUNIT YAJC"/>
    <property type="match status" value="1"/>
</dbReference>
<evidence type="ECO:0000256" key="6">
    <source>
        <dbReference type="ARBA" id="ARBA00022448"/>
    </source>
</evidence>
<dbReference type="PANTHER" id="PTHR33909:SF1">
    <property type="entry name" value="SEC TRANSLOCON ACCESSORY COMPLEX SUBUNIT YAJC"/>
    <property type="match status" value="1"/>
</dbReference>
<evidence type="ECO:0000256" key="5">
    <source>
        <dbReference type="ARBA" id="ARBA00014962"/>
    </source>
</evidence>
<protein>
    <recommendedName>
        <fullName evidence="5">Sec translocon accessory complex subunit YajC</fullName>
    </recommendedName>
</protein>
<dbReference type="Proteomes" id="UP000679352">
    <property type="component" value="Chromosome"/>
</dbReference>
<evidence type="ECO:0000256" key="4">
    <source>
        <dbReference type="ARBA" id="ARBA00011718"/>
    </source>
</evidence>
<dbReference type="PRINTS" id="PR01853">
    <property type="entry name" value="YAJCTRNLCASE"/>
</dbReference>
<evidence type="ECO:0000256" key="10">
    <source>
        <dbReference type="ARBA" id="ARBA00022989"/>
    </source>
</evidence>
<feature type="transmembrane region" description="Helical" evidence="13">
    <location>
        <begin position="12"/>
        <end position="37"/>
    </location>
</feature>